<gene>
    <name evidence="1" type="ORF">ERS852573_00371</name>
</gene>
<reference evidence="1 2" key="1">
    <citation type="submission" date="2015-09" db="EMBL/GenBank/DDBJ databases">
        <authorList>
            <consortium name="Pathogen Informatics"/>
        </authorList>
    </citation>
    <scope>NUCLEOTIDE SEQUENCE [LARGE SCALE GENOMIC DNA]</scope>
    <source>
        <strain evidence="1 2">2789STDY5834961</strain>
    </source>
</reference>
<dbReference type="EMBL" id="CYXO01000002">
    <property type="protein sequence ID" value="CUM75457.1"/>
    <property type="molecule type" value="Genomic_DNA"/>
</dbReference>
<evidence type="ECO:0000313" key="1">
    <source>
        <dbReference type="EMBL" id="CUM75457.1"/>
    </source>
</evidence>
<dbReference type="AlphaFoldDB" id="A0A173RCD9"/>
<accession>A0A173RCD9</accession>
<dbReference type="OrthoDB" id="5431039at2"/>
<name>A0A173RCD9_9FIRM</name>
<protein>
    <submittedName>
        <fullName evidence="1">Uncharacterized protein</fullName>
    </submittedName>
</protein>
<dbReference type="InterPro" id="IPR057383">
    <property type="entry name" value="Tad3"/>
</dbReference>
<proteinExistence type="predicted"/>
<dbReference type="RefSeq" id="WP_055213402.1">
    <property type="nucleotide sequence ID" value="NZ_CYXO01000002.1"/>
</dbReference>
<dbReference type="Pfam" id="PF25185">
    <property type="entry name" value="Tad3"/>
    <property type="match status" value="1"/>
</dbReference>
<evidence type="ECO:0000313" key="2">
    <source>
        <dbReference type="Proteomes" id="UP000095597"/>
    </source>
</evidence>
<dbReference type="Proteomes" id="UP000095597">
    <property type="component" value="Unassembled WGS sequence"/>
</dbReference>
<organism evidence="1 2">
    <name type="scientific">Dorea longicatena</name>
    <dbReference type="NCBI Taxonomy" id="88431"/>
    <lineage>
        <taxon>Bacteria</taxon>
        <taxon>Bacillati</taxon>
        <taxon>Bacillota</taxon>
        <taxon>Clostridia</taxon>
        <taxon>Lachnospirales</taxon>
        <taxon>Lachnospiraceae</taxon>
        <taxon>Dorea</taxon>
    </lineage>
</organism>
<sequence length="231" mass="27214">MSLQEWAKNEVEIACKRESPDRKEGEFDYGCACYESALKAFESLCEDGHSGMSIGFTKQILNRLIDGKPLTPIEDTEEMWKRSWTDEKGKHYQCSRMSSLFKTVTPNGEIKYSDINRCYCVNRNHPNYGYHNGFIGSIYDAMYPITMPYAPADKPDKIVCDELLTDPKNGDYDTKAIIYIEKPDGKKVKINRYFKESEESFKEISWLEYQIRRYKDWRRRKWLGNDEERHS</sequence>